<dbReference type="Pfam" id="PF13635">
    <property type="entry name" value="DUF4143"/>
    <property type="match status" value="1"/>
</dbReference>
<gene>
    <name evidence="2" type="ORF">S01H4_63458</name>
</gene>
<reference evidence="2" key="1">
    <citation type="journal article" date="2014" name="Front. Microbiol.">
        <title>High frequency of phylogenetically diverse reductive dehalogenase-homologous genes in deep subseafloor sedimentary metagenomes.</title>
        <authorList>
            <person name="Kawai M."/>
            <person name="Futagami T."/>
            <person name="Toyoda A."/>
            <person name="Takaki Y."/>
            <person name="Nishi S."/>
            <person name="Hori S."/>
            <person name="Arai W."/>
            <person name="Tsubouchi T."/>
            <person name="Morono Y."/>
            <person name="Uchiyama I."/>
            <person name="Ito T."/>
            <person name="Fujiyama A."/>
            <person name="Inagaki F."/>
            <person name="Takami H."/>
        </authorList>
    </citation>
    <scope>NUCLEOTIDE SEQUENCE</scope>
    <source>
        <strain evidence="2">Expedition CK06-06</strain>
    </source>
</reference>
<name>X1E327_9ZZZZ</name>
<feature type="non-terminal residue" evidence="2">
    <location>
        <position position="1"/>
    </location>
</feature>
<feature type="domain" description="DUF4143" evidence="1">
    <location>
        <begin position="2"/>
        <end position="52"/>
    </location>
</feature>
<dbReference type="AlphaFoldDB" id="X1E327"/>
<evidence type="ECO:0000313" key="2">
    <source>
        <dbReference type="EMBL" id="GAH14820.1"/>
    </source>
</evidence>
<evidence type="ECO:0000259" key="1">
    <source>
        <dbReference type="Pfam" id="PF13635"/>
    </source>
</evidence>
<organism evidence="2">
    <name type="scientific">marine sediment metagenome</name>
    <dbReference type="NCBI Taxonomy" id="412755"/>
    <lineage>
        <taxon>unclassified sequences</taxon>
        <taxon>metagenomes</taxon>
        <taxon>ecological metagenomes</taxon>
    </lineage>
</organism>
<comment type="caution">
    <text evidence="2">The sequence shown here is derived from an EMBL/GenBank/DDBJ whole genome shotgun (WGS) entry which is preliminary data.</text>
</comment>
<dbReference type="InterPro" id="IPR025420">
    <property type="entry name" value="DUF4143"/>
</dbReference>
<protein>
    <recommendedName>
        <fullName evidence="1">DUF4143 domain-containing protein</fullName>
    </recommendedName>
</protein>
<accession>X1E327</accession>
<proteinExistence type="predicted"/>
<dbReference type="EMBL" id="BART01038169">
    <property type="protein sequence ID" value="GAH14820.1"/>
    <property type="molecule type" value="Genomic_DNA"/>
</dbReference>
<sequence length="111" mass="12585">EFNGSFVENYVTQSLTAYKEAKLYYWTSPGAAEVDFLYQGKNHILPLEVKAGINPKSKSLSVYNKKYSPPILSRSTLLNFASDGKICNYPLYAIQRFPELYLESLTESDSI</sequence>